<evidence type="ECO:0000313" key="2">
    <source>
        <dbReference type="Proteomes" id="UP000277864"/>
    </source>
</evidence>
<dbReference type="OrthoDB" id="543560at2"/>
<reference evidence="1 2" key="1">
    <citation type="submission" date="2018-03" db="EMBL/GenBank/DDBJ databases">
        <authorList>
            <person name="Gulvik C.A."/>
        </authorList>
    </citation>
    <scope>NUCLEOTIDE SEQUENCE [LARGE SCALE GENOMIC DNA]</scope>
    <source>
        <strain evidence="1 2">JCM 31581</strain>
    </source>
</reference>
<dbReference type="AlphaFoldDB" id="A0A429Z5V4"/>
<evidence type="ECO:0000313" key="1">
    <source>
        <dbReference type="EMBL" id="RST89076.1"/>
    </source>
</evidence>
<keyword evidence="2" id="KW-1185">Reference proteome</keyword>
<dbReference type="Gene3D" id="3.20.20.140">
    <property type="entry name" value="Metal-dependent hydrolases"/>
    <property type="match status" value="1"/>
</dbReference>
<dbReference type="InterPro" id="IPR022028">
    <property type="entry name" value="DUF3604"/>
</dbReference>
<dbReference type="InterPro" id="IPR016195">
    <property type="entry name" value="Pol/histidinol_Pase-like"/>
</dbReference>
<dbReference type="RefSeq" id="WP_125943503.1">
    <property type="nucleotide sequence ID" value="NZ_PXZH01000003.1"/>
</dbReference>
<proteinExistence type="predicted"/>
<dbReference type="Proteomes" id="UP000277864">
    <property type="component" value="Unassembled WGS sequence"/>
</dbReference>
<evidence type="ECO:0008006" key="3">
    <source>
        <dbReference type="Google" id="ProtNLM"/>
    </source>
</evidence>
<name>A0A429Z5V4_9ENTE</name>
<dbReference type="Pfam" id="PF12228">
    <property type="entry name" value="DUF3604"/>
    <property type="match status" value="1"/>
</dbReference>
<gene>
    <name evidence="1" type="ORF">C7P63_07245</name>
</gene>
<comment type="caution">
    <text evidence="1">The sequence shown here is derived from an EMBL/GenBank/DDBJ whole genome shotgun (WGS) entry which is preliminary data.</text>
</comment>
<dbReference type="EMBL" id="PXZH01000003">
    <property type="protein sequence ID" value="RST89076.1"/>
    <property type="molecule type" value="Genomic_DNA"/>
</dbReference>
<organism evidence="1 2">
    <name type="scientific">Vagococcus humatus</name>
    <dbReference type="NCBI Taxonomy" id="1889241"/>
    <lineage>
        <taxon>Bacteria</taxon>
        <taxon>Bacillati</taxon>
        <taxon>Bacillota</taxon>
        <taxon>Bacilli</taxon>
        <taxon>Lactobacillales</taxon>
        <taxon>Enterococcaceae</taxon>
        <taxon>Vagococcus</taxon>
    </lineage>
</organism>
<protein>
    <recommendedName>
        <fullName evidence="3">DUF3604 domain-containing protein</fullName>
    </recommendedName>
</protein>
<accession>A0A429Z5V4</accession>
<dbReference type="SUPFAM" id="SSF89550">
    <property type="entry name" value="PHP domain-like"/>
    <property type="match status" value="1"/>
</dbReference>
<sequence>MTYNSYITDLHLNLHPNQIDLLDKWYEHSKKVSDFFTIAYYPYHMIEVKNGYKTEEEIDFEKMHHQWGEIKKFLNKKNKEDNFISFLGYEWQGAGLDGDHNIYFQKDTGDILLPKRYEELVNSFKGREVIGIPHHLGYSVGNRGKNWLTHNEEFSPLVEIYSHHGSSEKDQTNLAMDRHIHMGPRVDGGTVLDGLKQGYHFGVIASGDNHEIPALVKNGRAGVWAESYTKESIWNAFKERRTFGFTDSRITVWTELEGHPMGSIISTNNKKSQMYVSIVANSCVERIELYKNTQLIDIYIPKSSCKERSQKETVCFKFKLECGWGPNVKIFPNVYEKNWKGTLKTEGKIKSVESIFNSFDNTFNISTDQRTVDFNCKSQKNTDTDHWMRDGSMKNEGYIFEIEAPITSEIQIDLDGEKIIYSVLDILQKSHLFVFEKEARKLVKNLSDLQDFYRSDGWYHNAYKAKIYQGFVKEAYEVETYFEVVPPLIGEESYFVKVFQSDGQVAWGSPIWLKNIEE</sequence>